<name>A0A815D3N3_ADIRI</name>
<dbReference type="Proteomes" id="UP000663828">
    <property type="component" value="Unassembled WGS sequence"/>
</dbReference>
<protein>
    <recommendedName>
        <fullName evidence="1">MACPF domain-containing protein</fullName>
    </recommendedName>
</protein>
<dbReference type="EMBL" id="CAJNOR010002430">
    <property type="protein sequence ID" value="CAF1293285.1"/>
    <property type="molecule type" value="Genomic_DNA"/>
</dbReference>
<comment type="caution">
    <text evidence="2">The sequence shown here is derived from an EMBL/GenBank/DDBJ whole genome shotgun (WGS) entry which is preliminary data.</text>
</comment>
<dbReference type="AlphaFoldDB" id="A0A815D3N3"/>
<feature type="domain" description="MACPF" evidence="1">
    <location>
        <begin position="1"/>
        <end position="323"/>
    </location>
</feature>
<organism evidence="2 3">
    <name type="scientific">Adineta ricciae</name>
    <name type="common">Rotifer</name>
    <dbReference type="NCBI Taxonomy" id="249248"/>
    <lineage>
        <taxon>Eukaryota</taxon>
        <taxon>Metazoa</taxon>
        <taxon>Spiralia</taxon>
        <taxon>Gnathifera</taxon>
        <taxon>Rotifera</taxon>
        <taxon>Eurotatoria</taxon>
        <taxon>Bdelloidea</taxon>
        <taxon>Adinetida</taxon>
        <taxon>Adinetidae</taxon>
        <taxon>Adineta</taxon>
    </lineage>
</organism>
<proteinExistence type="predicted"/>
<keyword evidence="3" id="KW-1185">Reference proteome</keyword>
<evidence type="ECO:0000313" key="2">
    <source>
        <dbReference type="EMBL" id="CAF1293285.1"/>
    </source>
</evidence>
<reference evidence="2" key="1">
    <citation type="submission" date="2021-02" db="EMBL/GenBank/DDBJ databases">
        <authorList>
            <person name="Nowell W R."/>
        </authorList>
    </citation>
    <scope>NUCLEOTIDE SEQUENCE</scope>
</reference>
<evidence type="ECO:0000313" key="3">
    <source>
        <dbReference type="Proteomes" id="UP000663828"/>
    </source>
</evidence>
<dbReference type="InterPro" id="IPR020864">
    <property type="entry name" value="MACPF"/>
</dbReference>
<dbReference type="PROSITE" id="PS51412">
    <property type="entry name" value="MACPF_2"/>
    <property type="match status" value="1"/>
</dbReference>
<accession>A0A815D3N3</accession>
<dbReference type="Pfam" id="PF01823">
    <property type="entry name" value="MACPF"/>
    <property type="match status" value="1"/>
</dbReference>
<gene>
    <name evidence="2" type="ORF">XAT740_LOCUS28456</name>
</gene>
<evidence type="ECO:0000259" key="1">
    <source>
        <dbReference type="PROSITE" id="PS51412"/>
    </source>
</evidence>
<sequence length="381" mass="42281">MPNSNLIGIGYDPIQGSPVCYTGDCHMDGFKHSVFNLEYTSWKPGACTNLTVPAYTQLLCLPSVAINAHTEELSSISQLRQSTFNAISTSATIYGWGKLEGFFASYGYSRQTTYLAETLIEKRQSIFHTTANITFAKLTMLEPMMQLSDSFRFVIEHMPCCSYDNDIKDYIISYIFDYFGFSFVSEMLLGGTAQEIITIDSERLTELKTRGLQTQHCVSPGYVFKLLGSITTISNSTTTTQEEFRKNLTSTKMSQLGGDPALVSGPLANWIETVPNNPSMMKFKCSKQDKSVPVTNYGQIKIHKYCGGKHILNEGCPHGYRFEKNAVLCYKDDADIDDASGTACGYASPFISCGNNNTQLCPRDYTPARTTNGGLYYCSKT</sequence>